<gene>
    <name evidence="4" type="ORF">F0L68_26460</name>
</gene>
<evidence type="ECO:0000313" key="4">
    <source>
        <dbReference type="EMBL" id="KAA2256331.1"/>
    </source>
</evidence>
<dbReference type="Pfam" id="PF14016">
    <property type="entry name" value="DUF4232"/>
    <property type="match status" value="1"/>
</dbReference>
<dbReference type="Proteomes" id="UP000323454">
    <property type="component" value="Unassembled WGS sequence"/>
</dbReference>
<dbReference type="AlphaFoldDB" id="A0A5B2WXP9"/>
<feature type="chain" id="PRO_5039455360" evidence="2">
    <location>
        <begin position="23"/>
        <end position="228"/>
    </location>
</feature>
<keyword evidence="5" id="KW-1185">Reference proteome</keyword>
<feature type="domain" description="DUF4232" evidence="3">
    <location>
        <begin position="85"/>
        <end position="207"/>
    </location>
</feature>
<name>A0A5B2WXP9_9PSEU</name>
<evidence type="ECO:0000259" key="3">
    <source>
        <dbReference type="Pfam" id="PF14016"/>
    </source>
</evidence>
<proteinExistence type="predicted"/>
<organism evidence="4 5">
    <name type="scientific">Solihabitans fulvus</name>
    <dbReference type="NCBI Taxonomy" id="1892852"/>
    <lineage>
        <taxon>Bacteria</taxon>
        <taxon>Bacillati</taxon>
        <taxon>Actinomycetota</taxon>
        <taxon>Actinomycetes</taxon>
        <taxon>Pseudonocardiales</taxon>
        <taxon>Pseudonocardiaceae</taxon>
        <taxon>Solihabitans</taxon>
    </lineage>
</organism>
<feature type="region of interest" description="Disordered" evidence="1">
    <location>
        <begin position="31"/>
        <end position="85"/>
    </location>
</feature>
<comment type="caution">
    <text evidence="4">The sequence shown here is derived from an EMBL/GenBank/DDBJ whole genome shotgun (WGS) entry which is preliminary data.</text>
</comment>
<keyword evidence="2" id="KW-0732">Signal</keyword>
<reference evidence="4 5" key="1">
    <citation type="submission" date="2019-09" db="EMBL/GenBank/DDBJ databases">
        <title>Goodfellowia gen. nov., a new genus of the Pseudonocardineae related to Actinoalloteichus, containing Goodfellowia coeruleoviolacea gen. nov., comb. nov. gen. nov., comb. nov.</title>
        <authorList>
            <person name="Labeda D."/>
        </authorList>
    </citation>
    <scope>NUCLEOTIDE SEQUENCE [LARGE SCALE GENOMIC DNA]</scope>
    <source>
        <strain evidence="4 5">AN110305</strain>
    </source>
</reference>
<dbReference type="PROSITE" id="PS51257">
    <property type="entry name" value="PROKAR_LIPOPROTEIN"/>
    <property type="match status" value="1"/>
</dbReference>
<evidence type="ECO:0000256" key="2">
    <source>
        <dbReference type="SAM" id="SignalP"/>
    </source>
</evidence>
<reference evidence="4 5" key="2">
    <citation type="submission" date="2019-09" db="EMBL/GenBank/DDBJ databases">
        <authorList>
            <person name="Jin C."/>
        </authorList>
    </citation>
    <scope>NUCLEOTIDE SEQUENCE [LARGE SCALE GENOMIC DNA]</scope>
    <source>
        <strain evidence="4 5">AN110305</strain>
    </source>
</reference>
<sequence>MKYVKPAGIAVLAIGLPLLLGACDWTASANGHDGGQQTSNQQSSNQQTASQSAQQPTSQQQPTGNQSSPTAGTPAPPPAGQATRCHTQDLSARLGTPQGAPDAQQTVALIYTNTSGRACTLNGFVGVDLHGADHLTFGPTFSLTRNSDTPALITLAPGGTAHATITVLAPSVRGPNDGQDAWTPDSVVTTPPDETTQLTVPWTGGPVLRQDGATHPGSFVGSLVEGTG</sequence>
<protein>
    <submittedName>
        <fullName evidence="4">DUF4232 domain-containing protein</fullName>
    </submittedName>
</protein>
<accession>A0A5B2WXP9</accession>
<dbReference type="EMBL" id="VUOB01000052">
    <property type="protein sequence ID" value="KAA2256331.1"/>
    <property type="molecule type" value="Genomic_DNA"/>
</dbReference>
<dbReference type="InterPro" id="IPR025326">
    <property type="entry name" value="DUF4232"/>
</dbReference>
<feature type="signal peptide" evidence="2">
    <location>
        <begin position="1"/>
        <end position="22"/>
    </location>
</feature>
<evidence type="ECO:0000313" key="5">
    <source>
        <dbReference type="Proteomes" id="UP000323454"/>
    </source>
</evidence>
<feature type="compositionally biased region" description="Low complexity" evidence="1">
    <location>
        <begin position="35"/>
        <end position="73"/>
    </location>
</feature>
<dbReference type="RefSeq" id="WP_149852520.1">
    <property type="nucleotide sequence ID" value="NZ_VUOB01000052.1"/>
</dbReference>
<evidence type="ECO:0000256" key="1">
    <source>
        <dbReference type="SAM" id="MobiDB-lite"/>
    </source>
</evidence>
<dbReference type="OrthoDB" id="3480105at2"/>